<dbReference type="AlphaFoldDB" id="A0AAE0FDZ8"/>
<sequence>MHGEGVRPGWIGQHVYNQMYEGADPMQVVTSRMGSIELARRQPCASLANSPMRAGILLQKLLSDEAQGELASGKWRKHMLQLRGCMMHQAAREAVLRHLATMLAQGVAGDLPEAKIEQCMLVLELAASCPGPSLEAGLVPQICESLQSFIDAPAAETVVLRAKMLASELRVIASVVRSLGGEASQKKPSLPTSSTLASRPRPQGAVASQGPRASESGRTVAQVMEEYSQEHFPEIGPAVSDDGRPEAEIESLTAMQAVEAWGTAGFFGAADMTGSGTQEVTKTLAEVMKDWGRENFPGTEPAAAGDDQREDCEGAPDAACGGGQEYLPGTRVGASGDSLEENGRIVVEGMEEVDEEHYPDTAGAQHDAAPVRAQKAEETEEEQGEAMAGEMEEATKEVCGSRERAPRISKESARTFRDSELASEPADSRRSEDYFEGADWEWEERKAEELAQKQKEIEKLQKQLEAIKATGGRSSRGDDQQGAGEGEASGREAGQAALQINTSRTSAASSSSDDDLDWVGTPPQLTRRRLRNWLSARRQLDDSDVEVNGPVPAPSDAADDGDCAANTTDQPSTTGGPPDTSASNVAIWQWMKLNSATWARDNAGTDGAGFAGTEHAKAEQEPGADSDADAAVASSTVQASSPGSLPPFVAAGYH</sequence>
<feature type="compositionally biased region" description="Polar residues" evidence="1">
    <location>
        <begin position="565"/>
        <end position="582"/>
    </location>
</feature>
<comment type="caution">
    <text evidence="2">The sequence shown here is derived from an EMBL/GenBank/DDBJ whole genome shotgun (WGS) entry which is preliminary data.</text>
</comment>
<feature type="region of interest" description="Disordered" evidence="1">
    <location>
        <begin position="464"/>
        <end position="524"/>
    </location>
</feature>
<evidence type="ECO:0000313" key="2">
    <source>
        <dbReference type="EMBL" id="KAK3257982.1"/>
    </source>
</evidence>
<feature type="region of interest" description="Disordered" evidence="1">
    <location>
        <begin position="294"/>
        <end position="337"/>
    </location>
</feature>
<evidence type="ECO:0000256" key="1">
    <source>
        <dbReference type="SAM" id="MobiDB-lite"/>
    </source>
</evidence>
<feature type="region of interest" description="Disordered" evidence="1">
    <location>
        <begin position="541"/>
        <end position="582"/>
    </location>
</feature>
<accession>A0AAE0FDZ8</accession>
<feature type="compositionally biased region" description="Polar residues" evidence="1">
    <location>
        <begin position="186"/>
        <end position="197"/>
    </location>
</feature>
<feature type="region of interest" description="Disordered" evidence="1">
    <location>
        <begin position="358"/>
        <end position="439"/>
    </location>
</feature>
<dbReference type="Proteomes" id="UP001190700">
    <property type="component" value="Unassembled WGS sequence"/>
</dbReference>
<feature type="region of interest" description="Disordered" evidence="1">
    <location>
        <begin position="183"/>
        <end position="219"/>
    </location>
</feature>
<organism evidence="2 3">
    <name type="scientific">Cymbomonas tetramitiformis</name>
    <dbReference type="NCBI Taxonomy" id="36881"/>
    <lineage>
        <taxon>Eukaryota</taxon>
        <taxon>Viridiplantae</taxon>
        <taxon>Chlorophyta</taxon>
        <taxon>Pyramimonadophyceae</taxon>
        <taxon>Pyramimonadales</taxon>
        <taxon>Pyramimonadaceae</taxon>
        <taxon>Cymbomonas</taxon>
    </lineage>
</organism>
<keyword evidence="3" id="KW-1185">Reference proteome</keyword>
<gene>
    <name evidence="2" type="ORF">CYMTET_32950</name>
</gene>
<name>A0AAE0FDZ8_9CHLO</name>
<evidence type="ECO:0000313" key="3">
    <source>
        <dbReference type="Proteomes" id="UP001190700"/>
    </source>
</evidence>
<proteinExistence type="predicted"/>
<feature type="region of interest" description="Disordered" evidence="1">
    <location>
        <begin position="601"/>
        <end position="654"/>
    </location>
</feature>
<dbReference type="EMBL" id="LGRX02019918">
    <property type="protein sequence ID" value="KAK3257982.1"/>
    <property type="molecule type" value="Genomic_DNA"/>
</dbReference>
<reference evidence="2 3" key="1">
    <citation type="journal article" date="2015" name="Genome Biol. Evol.">
        <title>Comparative Genomics of a Bacterivorous Green Alga Reveals Evolutionary Causalities and Consequences of Phago-Mixotrophic Mode of Nutrition.</title>
        <authorList>
            <person name="Burns J.A."/>
            <person name="Paasch A."/>
            <person name="Narechania A."/>
            <person name="Kim E."/>
        </authorList>
    </citation>
    <scope>NUCLEOTIDE SEQUENCE [LARGE SCALE GENOMIC DNA]</scope>
    <source>
        <strain evidence="2 3">PLY_AMNH</strain>
    </source>
</reference>
<feature type="compositionally biased region" description="Low complexity" evidence="1">
    <location>
        <begin position="629"/>
        <end position="641"/>
    </location>
</feature>
<feature type="compositionally biased region" description="Basic and acidic residues" evidence="1">
    <location>
        <begin position="393"/>
        <end position="433"/>
    </location>
</feature>
<protein>
    <submittedName>
        <fullName evidence="2">Uncharacterized protein</fullName>
    </submittedName>
</protein>